<keyword evidence="3" id="KW-0804">Transcription</keyword>
<protein>
    <submittedName>
        <fullName evidence="6">IclR family transcriptional regulator</fullName>
    </submittedName>
</protein>
<dbReference type="InterPro" id="IPR014757">
    <property type="entry name" value="Tscrpt_reg_IclR_C"/>
</dbReference>
<dbReference type="GO" id="GO:0003677">
    <property type="term" value="F:DNA binding"/>
    <property type="evidence" value="ECO:0007669"/>
    <property type="project" value="UniProtKB-KW"/>
</dbReference>
<keyword evidence="2" id="KW-0238">DNA-binding</keyword>
<evidence type="ECO:0000256" key="2">
    <source>
        <dbReference type="ARBA" id="ARBA00023125"/>
    </source>
</evidence>
<dbReference type="PROSITE" id="PS51077">
    <property type="entry name" value="HTH_ICLR"/>
    <property type="match status" value="1"/>
</dbReference>
<dbReference type="InterPro" id="IPR050707">
    <property type="entry name" value="HTH_MetabolicPath_Reg"/>
</dbReference>
<dbReference type="SUPFAM" id="SSF55781">
    <property type="entry name" value="GAF domain-like"/>
    <property type="match status" value="1"/>
</dbReference>
<dbReference type="PROSITE" id="PS51078">
    <property type="entry name" value="ICLR_ED"/>
    <property type="match status" value="1"/>
</dbReference>
<dbReference type="EMBL" id="JAENIL010000004">
    <property type="protein sequence ID" value="MBK1875824.1"/>
    <property type="molecule type" value="Genomic_DNA"/>
</dbReference>
<dbReference type="Gene3D" id="3.30.450.40">
    <property type="match status" value="1"/>
</dbReference>
<dbReference type="GO" id="GO:0003700">
    <property type="term" value="F:DNA-binding transcription factor activity"/>
    <property type="evidence" value="ECO:0007669"/>
    <property type="project" value="TreeGrafter"/>
</dbReference>
<dbReference type="SMART" id="SM00346">
    <property type="entry name" value="HTH_ICLR"/>
    <property type="match status" value="1"/>
</dbReference>
<evidence type="ECO:0000259" key="5">
    <source>
        <dbReference type="PROSITE" id="PS51078"/>
    </source>
</evidence>
<dbReference type="InterPro" id="IPR036390">
    <property type="entry name" value="WH_DNA-bd_sf"/>
</dbReference>
<dbReference type="Pfam" id="PF01614">
    <property type="entry name" value="IclR_C"/>
    <property type="match status" value="1"/>
</dbReference>
<dbReference type="PANTHER" id="PTHR30136:SF35">
    <property type="entry name" value="HTH-TYPE TRANSCRIPTIONAL REGULATOR RV1719"/>
    <property type="match status" value="1"/>
</dbReference>
<evidence type="ECO:0000313" key="7">
    <source>
        <dbReference type="Proteomes" id="UP000617628"/>
    </source>
</evidence>
<feature type="domain" description="IclR-ED" evidence="5">
    <location>
        <begin position="72"/>
        <end position="255"/>
    </location>
</feature>
<dbReference type="RefSeq" id="WP_200354039.1">
    <property type="nucleotide sequence ID" value="NZ_JAENIL010000004.1"/>
</dbReference>
<comment type="caution">
    <text evidence="6">The sequence shown here is derived from an EMBL/GenBank/DDBJ whole genome shotgun (WGS) entry which is preliminary data.</text>
</comment>
<dbReference type="Gene3D" id="1.10.10.10">
    <property type="entry name" value="Winged helix-like DNA-binding domain superfamily/Winged helix DNA-binding domain"/>
    <property type="match status" value="1"/>
</dbReference>
<proteinExistence type="predicted"/>
<dbReference type="GO" id="GO:0045892">
    <property type="term" value="P:negative regulation of DNA-templated transcription"/>
    <property type="evidence" value="ECO:0007669"/>
    <property type="project" value="TreeGrafter"/>
</dbReference>
<dbReference type="InterPro" id="IPR005471">
    <property type="entry name" value="Tscrpt_reg_IclR_N"/>
</dbReference>
<organism evidence="6 7">
    <name type="scientific">Pelagicoccus mobilis</name>
    <dbReference type="NCBI Taxonomy" id="415221"/>
    <lineage>
        <taxon>Bacteria</taxon>
        <taxon>Pseudomonadati</taxon>
        <taxon>Verrucomicrobiota</taxon>
        <taxon>Opitutia</taxon>
        <taxon>Puniceicoccales</taxon>
        <taxon>Pelagicoccaceae</taxon>
        <taxon>Pelagicoccus</taxon>
    </lineage>
</organism>
<accession>A0A934VPS6</accession>
<evidence type="ECO:0000256" key="1">
    <source>
        <dbReference type="ARBA" id="ARBA00023015"/>
    </source>
</evidence>
<dbReference type="InterPro" id="IPR036388">
    <property type="entry name" value="WH-like_DNA-bd_sf"/>
</dbReference>
<dbReference type="InterPro" id="IPR029016">
    <property type="entry name" value="GAF-like_dom_sf"/>
</dbReference>
<feature type="domain" description="HTH iclR-type" evidence="4">
    <location>
        <begin position="9"/>
        <end position="71"/>
    </location>
</feature>
<gene>
    <name evidence="6" type="ORF">JIN87_03030</name>
</gene>
<dbReference type="SUPFAM" id="SSF46785">
    <property type="entry name" value="Winged helix' DNA-binding domain"/>
    <property type="match status" value="1"/>
</dbReference>
<evidence type="ECO:0000256" key="3">
    <source>
        <dbReference type="ARBA" id="ARBA00023163"/>
    </source>
</evidence>
<reference evidence="6" key="1">
    <citation type="submission" date="2021-01" db="EMBL/GenBank/DDBJ databases">
        <title>Modified the classification status of verrucomicrobia.</title>
        <authorList>
            <person name="Feng X."/>
        </authorList>
    </citation>
    <scope>NUCLEOTIDE SEQUENCE</scope>
    <source>
        <strain evidence="6">KCTC 13126</strain>
    </source>
</reference>
<dbReference type="Proteomes" id="UP000617628">
    <property type="component" value="Unassembled WGS sequence"/>
</dbReference>
<sequence>MKNENKYAAPALDKGLDILEYLSSIGSPQSQAEVADALGRTPAEIFRMLARLEYRGYIIRDPMSGKYHLSLKLYHLSHTHSPVESLRRASLPAMQDLANKSGHSVHLSVLDQGALLVVAQAKSPSPVSLSIAEGSRFPLSTTTSGMLLLANMGYLEREDFLSLDEAYLGWSKKRQKDYRQKLDTIQQSGHACADSEITQGVTDIAAPIGKEGGSLLASLAISTVSSIVGTKRLSTEELIKAAVETADRISEANGI</sequence>
<keyword evidence="1" id="KW-0805">Transcription regulation</keyword>
<evidence type="ECO:0000313" key="6">
    <source>
        <dbReference type="EMBL" id="MBK1875824.1"/>
    </source>
</evidence>
<dbReference type="PANTHER" id="PTHR30136">
    <property type="entry name" value="HELIX-TURN-HELIX TRANSCRIPTIONAL REGULATOR, ICLR FAMILY"/>
    <property type="match status" value="1"/>
</dbReference>
<dbReference type="Pfam" id="PF09339">
    <property type="entry name" value="HTH_IclR"/>
    <property type="match status" value="1"/>
</dbReference>
<evidence type="ECO:0000259" key="4">
    <source>
        <dbReference type="PROSITE" id="PS51077"/>
    </source>
</evidence>
<keyword evidence="7" id="KW-1185">Reference proteome</keyword>
<dbReference type="AlphaFoldDB" id="A0A934VPS6"/>
<name>A0A934VPS6_9BACT</name>